<dbReference type="GO" id="GO:0046872">
    <property type="term" value="F:metal ion binding"/>
    <property type="evidence" value="ECO:0007669"/>
    <property type="project" value="UniProtKB-KW"/>
</dbReference>
<dbReference type="InterPro" id="IPR015955">
    <property type="entry name" value="Lactate_DH/Glyco_Ohase_4_C"/>
</dbReference>
<keyword evidence="6" id="KW-0464">Manganese</keyword>
<gene>
    <name evidence="10" type="primary">aglB_2</name>
    <name evidence="10" type="ORF">NCTC9140_00630</name>
</gene>
<evidence type="ECO:0000256" key="1">
    <source>
        <dbReference type="ARBA" id="ARBA00001911"/>
    </source>
</evidence>
<keyword evidence="7" id="KW-0119">Carbohydrate metabolism</keyword>
<evidence type="ECO:0000256" key="4">
    <source>
        <dbReference type="ARBA" id="ARBA00022801"/>
    </source>
</evidence>
<name>A0A377TH57_KLEPN</name>
<keyword evidence="8 10" id="KW-0326">Glycosidase</keyword>
<evidence type="ECO:0000256" key="7">
    <source>
        <dbReference type="ARBA" id="ARBA00023277"/>
    </source>
</evidence>
<dbReference type="SUPFAM" id="SSF56327">
    <property type="entry name" value="LDH C-terminal domain-like"/>
    <property type="match status" value="1"/>
</dbReference>
<dbReference type="EC" id="3.2.1.122" evidence="10"/>
<dbReference type="Pfam" id="PF11975">
    <property type="entry name" value="Glyco_hydro_4C"/>
    <property type="match status" value="1"/>
</dbReference>
<evidence type="ECO:0000256" key="8">
    <source>
        <dbReference type="ARBA" id="ARBA00023295"/>
    </source>
</evidence>
<sequence>MLLIVPNNGAIHNFDADAMVEIPCLVGHNGPEPLTVGTSRISRKG</sequence>
<dbReference type="InterPro" id="IPR001088">
    <property type="entry name" value="Glyco_hydro_4"/>
</dbReference>
<keyword evidence="3" id="KW-0479">Metal-binding</keyword>
<dbReference type="InterPro" id="IPR022616">
    <property type="entry name" value="Glyco_hydro_4_C"/>
</dbReference>
<dbReference type="PANTHER" id="PTHR32092">
    <property type="entry name" value="6-PHOSPHO-BETA-GLUCOSIDASE-RELATED"/>
    <property type="match status" value="1"/>
</dbReference>
<dbReference type="GO" id="GO:0005975">
    <property type="term" value="P:carbohydrate metabolic process"/>
    <property type="evidence" value="ECO:0007669"/>
    <property type="project" value="InterPro"/>
</dbReference>
<feature type="domain" description="Glycosyl hydrolase family 4 C-terminal" evidence="9">
    <location>
        <begin position="1"/>
        <end position="38"/>
    </location>
</feature>
<dbReference type="AlphaFoldDB" id="A0A377TH57"/>
<comment type="cofactor">
    <cofactor evidence="1">
        <name>NAD(+)</name>
        <dbReference type="ChEBI" id="CHEBI:57540"/>
    </cofactor>
</comment>
<proteinExistence type="predicted"/>
<dbReference type="Proteomes" id="UP000254938">
    <property type="component" value="Unassembled WGS sequence"/>
</dbReference>
<keyword evidence="5" id="KW-0520">NAD</keyword>
<comment type="cofactor">
    <cofactor evidence="2">
        <name>Mn(2+)</name>
        <dbReference type="ChEBI" id="CHEBI:29035"/>
    </cofactor>
</comment>
<protein>
    <submittedName>
        <fullName evidence="10">Maltose-6'-phosphate glucosidase</fullName>
        <ecNumber evidence="10">3.2.1.122</ecNumber>
    </submittedName>
</protein>
<evidence type="ECO:0000256" key="5">
    <source>
        <dbReference type="ARBA" id="ARBA00023027"/>
    </source>
</evidence>
<dbReference type="GO" id="GO:0050081">
    <property type="term" value="F:maltose-6'-phosphate glucosidase activity"/>
    <property type="evidence" value="ECO:0007669"/>
    <property type="project" value="UniProtKB-EC"/>
</dbReference>
<evidence type="ECO:0000256" key="3">
    <source>
        <dbReference type="ARBA" id="ARBA00022723"/>
    </source>
</evidence>
<evidence type="ECO:0000256" key="6">
    <source>
        <dbReference type="ARBA" id="ARBA00023211"/>
    </source>
</evidence>
<keyword evidence="4 10" id="KW-0378">Hydrolase</keyword>
<evidence type="ECO:0000259" key="9">
    <source>
        <dbReference type="Pfam" id="PF11975"/>
    </source>
</evidence>
<dbReference type="InterPro" id="IPR053715">
    <property type="entry name" value="GH4_Enzyme_sf"/>
</dbReference>
<dbReference type="EMBL" id="UGKQ01000007">
    <property type="protein sequence ID" value="STS78993.1"/>
    <property type="molecule type" value="Genomic_DNA"/>
</dbReference>
<accession>A0A377TH57</accession>
<dbReference type="PANTHER" id="PTHR32092:SF14">
    <property type="entry name" value="MALTOSE-6'-PHOSPHATE GLUCOSIDASE"/>
    <property type="match status" value="1"/>
</dbReference>
<organism evidence="10 11">
    <name type="scientific">Klebsiella pneumoniae</name>
    <dbReference type="NCBI Taxonomy" id="573"/>
    <lineage>
        <taxon>Bacteria</taxon>
        <taxon>Pseudomonadati</taxon>
        <taxon>Pseudomonadota</taxon>
        <taxon>Gammaproteobacteria</taxon>
        <taxon>Enterobacterales</taxon>
        <taxon>Enterobacteriaceae</taxon>
        <taxon>Klebsiella/Raoultella group</taxon>
        <taxon>Klebsiella</taxon>
        <taxon>Klebsiella pneumoniae complex</taxon>
    </lineage>
</organism>
<evidence type="ECO:0000313" key="11">
    <source>
        <dbReference type="Proteomes" id="UP000254938"/>
    </source>
</evidence>
<evidence type="ECO:0000256" key="2">
    <source>
        <dbReference type="ARBA" id="ARBA00001936"/>
    </source>
</evidence>
<dbReference type="GO" id="GO:0016616">
    <property type="term" value="F:oxidoreductase activity, acting on the CH-OH group of donors, NAD or NADP as acceptor"/>
    <property type="evidence" value="ECO:0007669"/>
    <property type="project" value="InterPro"/>
</dbReference>
<evidence type="ECO:0000313" key="10">
    <source>
        <dbReference type="EMBL" id="STS78993.1"/>
    </source>
</evidence>
<reference evidence="10 11" key="1">
    <citation type="submission" date="2018-06" db="EMBL/GenBank/DDBJ databases">
        <authorList>
            <consortium name="Pathogen Informatics"/>
            <person name="Doyle S."/>
        </authorList>
    </citation>
    <scope>NUCLEOTIDE SEQUENCE [LARGE SCALE GENOMIC DNA]</scope>
    <source>
        <strain evidence="10 11">NCTC9140</strain>
    </source>
</reference>
<dbReference type="Gene3D" id="3.90.1820.10">
    <property type="entry name" value="AglA-like glucosidase"/>
    <property type="match status" value="1"/>
</dbReference>